<proteinExistence type="inferred from homology"/>
<reference evidence="10" key="1">
    <citation type="submission" date="2022-08" db="EMBL/GenBank/DDBJ databases">
        <title>Complete Genome Sequences of 2 Bosea sp. soil isolates.</title>
        <authorList>
            <person name="Alvarez Arevalo M."/>
            <person name="Sterndorff E.B."/>
            <person name="Faurdal D."/>
            <person name="Joergensen T.S."/>
            <person name="Weber T."/>
        </authorList>
    </citation>
    <scope>NUCLEOTIDE SEQUENCE</scope>
    <source>
        <strain evidence="10">NBC_00436</strain>
    </source>
</reference>
<keyword evidence="7 8" id="KW-0472">Membrane</keyword>
<feature type="transmembrane region" description="Helical" evidence="8">
    <location>
        <begin position="150"/>
        <end position="174"/>
    </location>
</feature>
<keyword evidence="5 8" id="KW-0812">Transmembrane</keyword>
<feature type="transmembrane region" description="Helical" evidence="8">
    <location>
        <begin position="252"/>
        <end position="273"/>
    </location>
</feature>
<evidence type="ECO:0000256" key="7">
    <source>
        <dbReference type="ARBA" id="ARBA00023136"/>
    </source>
</evidence>
<dbReference type="PANTHER" id="PTHR42929:SF5">
    <property type="entry name" value="ABC TRANSPORTER PERMEASE PROTEIN"/>
    <property type="match status" value="1"/>
</dbReference>
<dbReference type="GO" id="GO:0055085">
    <property type="term" value="P:transmembrane transport"/>
    <property type="evidence" value="ECO:0007669"/>
    <property type="project" value="InterPro"/>
</dbReference>
<dbReference type="GO" id="GO:0005886">
    <property type="term" value="C:plasma membrane"/>
    <property type="evidence" value="ECO:0007669"/>
    <property type="project" value="UniProtKB-SubCell"/>
</dbReference>
<dbReference type="PANTHER" id="PTHR42929">
    <property type="entry name" value="INNER MEMBRANE ABC TRANSPORTER PERMEASE PROTEIN YDCU-RELATED-RELATED"/>
    <property type="match status" value="1"/>
</dbReference>
<dbReference type="Pfam" id="PF00528">
    <property type="entry name" value="BPD_transp_1"/>
    <property type="match status" value="1"/>
</dbReference>
<evidence type="ECO:0000256" key="8">
    <source>
        <dbReference type="RuleBase" id="RU363032"/>
    </source>
</evidence>
<feature type="transmembrane region" description="Helical" evidence="8">
    <location>
        <begin position="73"/>
        <end position="94"/>
    </location>
</feature>
<comment type="subcellular location">
    <subcellularLocation>
        <location evidence="1 8">Cell membrane</location>
        <topology evidence="1 8">Multi-pass membrane protein</topology>
    </subcellularLocation>
</comment>
<dbReference type="SUPFAM" id="SSF161098">
    <property type="entry name" value="MetI-like"/>
    <property type="match status" value="1"/>
</dbReference>
<evidence type="ECO:0000256" key="6">
    <source>
        <dbReference type="ARBA" id="ARBA00022989"/>
    </source>
</evidence>
<feature type="transmembrane region" description="Helical" evidence="8">
    <location>
        <begin position="207"/>
        <end position="232"/>
    </location>
</feature>
<evidence type="ECO:0000256" key="3">
    <source>
        <dbReference type="ARBA" id="ARBA00022448"/>
    </source>
</evidence>
<name>A0A9E8A1A7_9HYPH</name>
<feature type="transmembrane region" description="Helical" evidence="8">
    <location>
        <begin position="106"/>
        <end position="130"/>
    </location>
</feature>
<dbReference type="InterPro" id="IPR035906">
    <property type="entry name" value="MetI-like_sf"/>
</dbReference>
<dbReference type="AlphaFoldDB" id="A0A9E8A1A7"/>
<evidence type="ECO:0000313" key="10">
    <source>
        <dbReference type="EMBL" id="UZF85895.1"/>
    </source>
</evidence>
<dbReference type="EMBL" id="CP102774">
    <property type="protein sequence ID" value="UZF85895.1"/>
    <property type="molecule type" value="Genomic_DNA"/>
</dbReference>
<keyword evidence="3 8" id="KW-0813">Transport</keyword>
<protein>
    <submittedName>
        <fullName evidence="10">ABC transporter permease</fullName>
    </submittedName>
</protein>
<keyword evidence="6 8" id="KW-1133">Transmembrane helix</keyword>
<evidence type="ECO:0000256" key="1">
    <source>
        <dbReference type="ARBA" id="ARBA00004651"/>
    </source>
</evidence>
<sequence>MTPDASARATPYWLTGPALAIFLALVIIPLGMTVLLAFYDWGQYKGIVAEFTLKNFREIFSDSYFLEVFLRTLRIAVLVTLFAILIGVPEAYILNRMSPAWRGICLLAIIGPLLVSVVARTLGWALLLGSNGLVNRGLMALGLISQPLEFMFTETGVVIALVHVLIPLMILAIWASLQRLDPQIENAALSLGASRLTIWRRVILPQIVPGILSGSIIVFALAASAFASPAIIGGRRLKVAATLAYDEFLNTLNWPLGAAVAVLLLAALVILTVGTNRLVERRYSQVFE</sequence>
<dbReference type="CDD" id="cd06261">
    <property type="entry name" value="TM_PBP2"/>
    <property type="match status" value="1"/>
</dbReference>
<dbReference type="PROSITE" id="PS50928">
    <property type="entry name" value="ABC_TM1"/>
    <property type="match status" value="1"/>
</dbReference>
<accession>A0A9E8A1A7</accession>
<feature type="domain" description="ABC transmembrane type-1" evidence="9">
    <location>
        <begin position="69"/>
        <end position="275"/>
    </location>
</feature>
<comment type="similarity">
    <text evidence="2">Belongs to the binding-protein-dependent transport system permease family. CysTW subfamily.</text>
</comment>
<gene>
    <name evidence="10" type="ORF">NWE54_19030</name>
</gene>
<dbReference type="InterPro" id="IPR000515">
    <property type="entry name" value="MetI-like"/>
</dbReference>
<evidence type="ECO:0000256" key="2">
    <source>
        <dbReference type="ARBA" id="ARBA00007069"/>
    </source>
</evidence>
<dbReference type="Gene3D" id="1.10.3720.10">
    <property type="entry name" value="MetI-like"/>
    <property type="match status" value="1"/>
</dbReference>
<organism evidence="10">
    <name type="scientific">Bosea sp. NBC_00436</name>
    <dbReference type="NCBI Taxonomy" id="2969620"/>
    <lineage>
        <taxon>Bacteria</taxon>
        <taxon>Pseudomonadati</taxon>
        <taxon>Pseudomonadota</taxon>
        <taxon>Alphaproteobacteria</taxon>
        <taxon>Hyphomicrobiales</taxon>
        <taxon>Boseaceae</taxon>
        <taxon>Bosea</taxon>
    </lineage>
</organism>
<evidence type="ECO:0000256" key="4">
    <source>
        <dbReference type="ARBA" id="ARBA00022475"/>
    </source>
</evidence>
<keyword evidence="4" id="KW-1003">Cell membrane</keyword>
<feature type="transmembrane region" description="Helical" evidence="8">
    <location>
        <begin position="12"/>
        <end position="39"/>
    </location>
</feature>
<evidence type="ECO:0000259" key="9">
    <source>
        <dbReference type="PROSITE" id="PS50928"/>
    </source>
</evidence>
<evidence type="ECO:0000256" key="5">
    <source>
        <dbReference type="ARBA" id="ARBA00022692"/>
    </source>
</evidence>